<gene>
    <name evidence="1" type="ORF">EVAR_78702_1</name>
</gene>
<reference evidence="1 2" key="1">
    <citation type="journal article" date="2019" name="Commun. Biol.">
        <title>The bagworm genome reveals a unique fibroin gene that provides high tensile strength.</title>
        <authorList>
            <person name="Kono N."/>
            <person name="Nakamura H."/>
            <person name="Ohtoshi R."/>
            <person name="Tomita M."/>
            <person name="Numata K."/>
            <person name="Arakawa K."/>
        </authorList>
    </citation>
    <scope>NUCLEOTIDE SEQUENCE [LARGE SCALE GENOMIC DNA]</scope>
</reference>
<sequence>MTPAPPGAPEGDTLWQTRTANILKSQQALPAAPSTVRSLVCHLLSMTIFGAYFPYSDNRFNGSRAIHTHVDRRTERDIIFYMYISDYETLKSKPIQDINCMGDRERDVAAVAFGVALSQRRSPRPNANDRIRVPPVVLLGHCVS</sequence>
<evidence type="ECO:0000313" key="1">
    <source>
        <dbReference type="EMBL" id="GBP08196.1"/>
    </source>
</evidence>
<dbReference type="EMBL" id="BGZK01000030">
    <property type="protein sequence ID" value="GBP08196.1"/>
    <property type="molecule type" value="Genomic_DNA"/>
</dbReference>
<keyword evidence="2" id="KW-1185">Reference proteome</keyword>
<accession>A0A4C1T1V8</accession>
<name>A0A4C1T1V8_EUMVA</name>
<evidence type="ECO:0000313" key="2">
    <source>
        <dbReference type="Proteomes" id="UP000299102"/>
    </source>
</evidence>
<organism evidence="1 2">
    <name type="scientific">Eumeta variegata</name>
    <name type="common">Bagworm moth</name>
    <name type="synonym">Eumeta japonica</name>
    <dbReference type="NCBI Taxonomy" id="151549"/>
    <lineage>
        <taxon>Eukaryota</taxon>
        <taxon>Metazoa</taxon>
        <taxon>Ecdysozoa</taxon>
        <taxon>Arthropoda</taxon>
        <taxon>Hexapoda</taxon>
        <taxon>Insecta</taxon>
        <taxon>Pterygota</taxon>
        <taxon>Neoptera</taxon>
        <taxon>Endopterygota</taxon>
        <taxon>Lepidoptera</taxon>
        <taxon>Glossata</taxon>
        <taxon>Ditrysia</taxon>
        <taxon>Tineoidea</taxon>
        <taxon>Psychidae</taxon>
        <taxon>Oiketicinae</taxon>
        <taxon>Eumeta</taxon>
    </lineage>
</organism>
<protein>
    <submittedName>
        <fullName evidence="1">Uncharacterized protein</fullName>
    </submittedName>
</protein>
<proteinExistence type="predicted"/>
<dbReference type="AlphaFoldDB" id="A0A4C1T1V8"/>
<dbReference type="Proteomes" id="UP000299102">
    <property type="component" value="Unassembled WGS sequence"/>
</dbReference>
<comment type="caution">
    <text evidence="1">The sequence shown here is derived from an EMBL/GenBank/DDBJ whole genome shotgun (WGS) entry which is preliminary data.</text>
</comment>